<dbReference type="Proteomes" id="UP000712281">
    <property type="component" value="Unassembled WGS sequence"/>
</dbReference>
<proteinExistence type="predicted"/>
<accession>A0A8S9HSM8</accession>
<evidence type="ECO:0000313" key="2">
    <source>
        <dbReference type="EMBL" id="KAF2559957.1"/>
    </source>
</evidence>
<dbReference type="Gene3D" id="1.20.5.1500">
    <property type="match status" value="1"/>
</dbReference>
<evidence type="ECO:0000313" key="3">
    <source>
        <dbReference type="Proteomes" id="UP000712281"/>
    </source>
</evidence>
<name>A0A8S9HSM8_BRACR</name>
<sequence>MDISPDCVVLEAKYEKIYQALYIKPYETVNGTTDVKPTPDDKKMDDGPRRGRYSR</sequence>
<dbReference type="OrthoDB" id="27325at2759"/>
<reference evidence="2" key="1">
    <citation type="submission" date="2019-12" db="EMBL/GenBank/DDBJ databases">
        <title>Genome sequencing and annotation of Brassica cretica.</title>
        <authorList>
            <person name="Studholme D.J."/>
            <person name="Sarris P.F."/>
        </authorList>
    </citation>
    <scope>NUCLEOTIDE SEQUENCE</scope>
    <source>
        <strain evidence="2">PFS-001/15</strain>
        <tissue evidence="2">Leaf</tissue>
    </source>
</reference>
<feature type="compositionally biased region" description="Basic and acidic residues" evidence="1">
    <location>
        <begin position="37"/>
        <end position="49"/>
    </location>
</feature>
<gene>
    <name evidence="2" type="ORF">F2Q68_00017672</name>
</gene>
<evidence type="ECO:0000256" key="1">
    <source>
        <dbReference type="SAM" id="MobiDB-lite"/>
    </source>
</evidence>
<dbReference type="AlphaFoldDB" id="A0A8S9HSM8"/>
<organism evidence="2 3">
    <name type="scientific">Brassica cretica</name>
    <name type="common">Mustard</name>
    <dbReference type="NCBI Taxonomy" id="69181"/>
    <lineage>
        <taxon>Eukaryota</taxon>
        <taxon>Viridiplantae</taxon>
        <taxon>Streptophyta</taxon>
        <taxon>Embryophyta</taxon>
        <taxon>Tracheophyta</taxon>
        <taxon>Spermatophyta</taxon>
        <taxon>Magnoliopsida</taxon>
        <taxon>eudicotyledons</taxon>
        <taxon>Gunneridae</taxon>
        <taxon>Pentapetalae</taxon>
        <taxon>rosids</taxon>
        <taxon>malvids</taxon>
        <taxon>Brassicales</taxon>
        <taxon>Brassicaceae</taxon>
        <taxon>Brassiceae</taxon>
        <taxon>Brassica</taxon>
    </lineage>
</organism>
<dbReference type="EMBL" id="QGKW02001940">
    <property type="protein sequence ID" value="KAF2559957.1"/>
    <property type="molecule type" value="Genomic_DNA"/>
</dbReference>
<protein>
    <submittedName>
        <fullName evidence="2">Uncharacterized protein</fullName>
    </submittedName>
</protein>
<comment type="caution">
    <text evidence="2">The sequence shown here is derived from an EMBL/GenBank/DDBJ whole genome shotgun (WGS) entry which is preliminary data.</text>
</comment>
<feature type="region of interest" description="Disordered" evidence="1">
    <location>
        <begin position="29"/>
        <end position="55"/>
    </location>
</feature>